<keyword evidence="2" id="KW-1185">Reference proteome</keyword>
<name>A0ABR2H281_9EUKA</name>
<evidence type="ECO:0000313" key="2">
    <source>
        <dbReference type="Proteomes" id="UP001470230"/>
    </source>
</evidence>
<proteinExistence type="predicted"/>
<organism evidence="1 2">
    <name type="scientific">Tritrichomonas musculus</name>
    <dbReference type="NCBI Taxonomy" id="1915356"/>
    <lineage>
        <taxon>Eukaryota</taxon>
        <taxon>Metamonada</taxon>
        <taxon>Parabasalia</taxon>
        <taxon>Tritrichomonadida</taxon>
        <taxon>Tritrichomonadidae</taxon>
        <taxon>Tritrichomonas</taxon>
    </lineage>
</organism>
<dbReference type="Proteomes" id="UP001470230">
    <property type="component" value="Unassembled WGS sequence"/>
</dbReference>
<gene>
    <name evidence="1" type="ORF">M9Y10_030824</name>
</gene>
<dbReference type="EMBL" id="JAPFFF010000047">
    <property type="protein sequence ID" value="KAK8840270.1"/>
    <property type="molecule type" value="Genomic_DNA"/>
</dbReference>
<accession>A0ABR2H281</accession>
<sequence length="82" mass="9996">MFLEDAKNRSIYRPIVYHLAWHWPTRKPSALHQKNAWFIDFPNSKDCKKKPPNGTYLFWDNNFNLKDVEEIPVKFKNYRFPP</sequence>
<protein>
    <submittedName>
        <fullName evidence="1">Uncharacterized protein</fullName>
    </submittedName>
</protein>
<reference evidence="1 2" key="1">
    <citation type="submission" date="2024-04" db="EMBL/GenBank/DDBJ databases">
        <title>Tritrichomonas musculus Genome.</title>
        <authorList>
            <person name="Alves-Ferreira E."/>
            <person name="Grigg M."/>
            <person name="Lorenzi H."/>
            <person name="Galac M."/>
        </authorList>
    </citation>
    <scope>NUCLEOTIDE SEQUENCE [LARGE SCALE GENOMIC DNA]</scope>
    <source>
        <strain evidence="1 2">EAF2021</strain>
    </source>
</reference>
<evidence type="ECO:0000313" key="1">
    <source>
        <dbReference type="EMBL" id="KAK8840270.1"/>
    </source>
</evidence>
<comment type="caution">
    <text evidence="1">The sequence shown here is derived from an EMBL/GenBank/DDBJ whole genome shotgun (WGS) entry which is preliminary data.</text>
</comment>